<protein>
    <submittedName>
        <fullName evidence="9">Lichenan operon transcriptional antiterminator</fullName>
    </submittedName>
</protein>
<dbReference type="InterPro" id="IPR036095">
    <property type="entry name" value="PTS_EIIB-like_sf"/>
</dbReference>
<dbReference type="GO" id="GO:0006355">
    <property type="term" value="P:regulation of DNA-templated transcription"/>
    <property type="evidence" value="ECO:0007669"/>
    <property type="project" value="InterPro"/>
</dbReference>
<dbReference type="InterPro" id="IPR002178">
    <property type="entry name" value="PTS_EIIA_type-2_dom"/>
</dbReference>
<dbReference type="InterPro" id="IPR007737">
    <property type="entry name" value="Mga_HTH"/>
</dbReference>
<dbReference type="Pfam" id="PF05043">
    <property type="entry name" value="Mga"/>
    <property type="match status" value="1"/>
</dbReference>
<dbReference type="InterPro" id="IPR003501">
    <property type="entry name" value="PTS_EIIB_2/3"/>
</dbReference>
<keyword evidence="10" id="KW-1185">Reference proteome</keyword>
<dbReference type="Proteomes" id="UP000182135">
    <property type="component" value="Unassembled WGS sequence"/>
</dbReference>
<dbReference type="Pfam" id="PF08279">
    <property type="entry name" value="HTH_11"/>
    <property type="match status" value="1"/>
</dbReference>
<feature type="domain" description="PTS EIIB type-2" evidence="7">
    <location>
        <begin position="415"/>
        <end position="505"/>
    </location>
</feature>
<dbReference type="InterPro" id="IPR016152">
    <property type="entry name" value="PTrfase/Anion_transptr"/>
</dbReference>
<evidence type="ECO:0000313" key="9">
    <source>
        <dbReference type="EMBL" id="SFF69843.1"/>
    </source>
</evidence>
<dbReference type="PROSITE" id="PS51372">
    <property type="entry name" value="PRD_2"/>
    <property type="match status" value="2"/>
</dbReference>
<dbReference type="InterPro" id="IPR013196">
    <property type="entry name" value="HTH_11"/>
</dbReference>
<dbReference type="SUPFAM" id="SSF52794">
    <property type="entry name" value="PTS system IIB component-like"/>
    <property type="match status" value="1"/>
</dbReference>
<feature type="domain" description="PRD" evidence="8">
    <location>
        <begin position="302"/>
        <end position="409"/>
    </location>
</feature>
<dbReference type="CDD" id="cd05568">
    <property type="entry name" value="PTS_IIB_bgl_like"/>
    <property type="match status" value="1"/>
</dbReference>
<dbReference type="PROSITE" id="PS51094">
    <property type="entry name" value="PTS_EIIA_TYPE_2"/>
    <property type="match status" value="1"/>
</dbReference>
<evidence type="ECO:0000256" key="4">
    <source>
        <dbReference type="ARBA" id="ARBA00023159"/>
    </source>
</evidence>
<keyword evidence="4" id="KW-0010">Activator</keyword>
<accession>A0A1I2KTG3</accession>
<keyword evidence="2" id="KW-0677">Repeat</keyword>
<evidence type="ECO:0000256" key="3">
    <source>
        <dbReference type="ARBA" id="ARBA00023015"/>
    </source>
</evidence>
<dbReference type="GO" id="GO:0009401">
    <property type="term" value="P:phosphoenolpyruvate-dependent sugar phosphotransferase system"/>
    <property type="evidence" value="ECO:0007669"/>
    <property type="project" value="InterPro"/>
</dbReference>
<evidence type="ECO:0000259" key="6">
    <source>
        <dbReference type="PROSITE" id="PS51094"/>
    </source>
</evidence>
<sequence length="647" mass="75270">MLKDTINLRKRTIITKLLNAELYITGKDLAEELKLSVKTVQNEIKEINCILKNYGCEVVSKKGLGYKIEYRDYEQYSQLKAIIKENTGEAFPTIEKNRVEWLIKKLALLYVDEERVSIKLDELSDELFISMSTLKNDLKIVRNILNEYELELSRYGNSGVGIKGEEAKFRYFISEYIVHKNDCKDQTKFFELISKEMESTLKNEMIKIIKKYNLNVTDLGFENLFNHIIITVTRIKSNKLITYSITKNMSSDKIEYKASEELCRKVSEYFSIEFSEEEISYVYEYLKAQNKLVLEQHCELDKEDERNLILVKKALEEIHKKMGIDFTNDSILVLGLVTHLKSLIHRIKLGMKIKNDMLYEIKKSYLLAFELAEILALLIEEENDVVMDENEIGFLTLHFGGALERMNLNKNKSVLRVVVICASGMGTSILIKSKLISRFGKQIEVVGVHPSYNVGNINLDEIDLIISTVNLQLKRKPVIQISPLLVEEDINKLEHFISKGSENYKINISSLFKDDLFSVDIEFKDRLKAVEFMANRMFELGYINENMKKSFIDRENLGTTEIGNMVAIPHAVVENVKVPCIYPCILKKPIKWVYGEVQLIFMLALDKEIFIEHEDIFLNIYEKINESYKVKDIICKKNLNYIRNIYY</sequence>
<evidence type="ECO:0000256" key="1">
    <source>
        <dbReference type="ARBA" id="ARBA00022679"/>
    </source>
</evidence>
<evidence type="ECO:0000256" key="5">
    <source>
        <dbReference type="ARBA" id="ARBA00023163"/>
    </source>
</evidence>
<reference evidence="9 10" key="1">
    <citation type="submission" date="2016-10" db="EMBL/GenBank/DDBJ databases">
        <authorList>
            <person name="de Groot N.N."/>
        </authorList>
    </citation>
    <scope>NUCLEOTIDE SEQUENCE [LARGE SCALE GENOMIC DNA]</scope>
    <source>
        <strain evidence="9 10">NLAE-zl-G419</strain>
    </source>
</reference>
<keyword evidence="1" id="KW-0808">Transferase</keyword>
<dbReference type="Gene3D" id="1.10.1790.10">
    <property type="entry name" value="PRD domain"/>
    <property type="match status" value="2"/>
</dbReference>
<dbReference type="SUPFAM" id="SSF63520">
    <property type="entry name" value="PTS-regulatory domain, PRD"/>
    <property type="match status" value="2"/>
</dbReference>
<gene>
    <name evidence="9" type="ORF">SAMN04487885_10724</name>
</gene>
<dbReference type="InterPro" id="IPR050661">
    <property type="entry name" value="BglG_antiterminators"/>
</dbReference>
<dbReference type="InterPro" id="IPR036634">
    <property type="entry name" value="PRD_sf"/>
</dbReference>
<dbReference type="Gene3D" id="3.40.930.10">
    <property type="entry name" value="Mannitol-specific EII, Chain A"/>
    <property type="match status" value="1"/>
</dbReference>
<dbReference type="eggNOG" id="COG3711">
    <property type="taxonomic scope" value="Bacteria"/>
</dbReference>
<dbReference type="InterPro" id="IPR011608">
    <property type="entry name" value="PRD"/>
</dbReference>
<dbReference type="InterPro" id="IPR013011">
    <property type="entry name" value="PTS_EIIB_2"/>
</dbReference>
<keyword evidence="5" id="KW-0804">Transcription</keyword>
<dbReference type="Pfam" id="PF00874">
    <property type="entry name" value="PRD"/>
    <property type="match status" value="2"/>
</dbReference>
<feature type="domain" description="PTS EIIA type-2" evidence="6">
    <location>
        <begin position="510"/>
        <end position="647"/>
    </location>
</feature>
<dbReference type="PANTHER" id="PTHR30185:SF13">
    <property type="entry name" value="LICABCH OPERON REGULATOR-RELATED"/>
    <property type="match status" value="1"/>
</dbReference>
<dbReference type="Gene3D" id="3.40.50.2300">
    <property type="match status" value="1"/>
</dbReference>
<dbReference type="InterPro" id="IPR036388">
    <property type="entry name" value="WH-like_DNA-bd_sf"/>
</dbReference>
<dbReference type="OrthoDB" id="3175596at2"/>
<dbReference type="Pfam" id="PF00359">
    <property type="entry name" value="PTS_EIIA_2"/>
    <property type="match status" value="1"/>
</dbReference>
<dbReference type="SUPFAM" id="SSF55804">
    <property type="entry name" value="Phoshotransferase/anion transport protein"/>
    <property type="match status" value="1"/>
</dbReference>
<evidence type="ECO:0000259" key="7">
    <source>
        <dbReference type="PROSITE" id="PS51099"/>
    </source>
</evidence>
<dbReference type="GO" id="GO:0008982">
    <property type="term" value="F:protein-N(PI)-phosphohistidine-sugar phosphotransferase activity"/>
    <property type="evidence" value="ECO:0007669"/>
    <property type="project" value="InterPro"/>
</dbReference>
<name>A0A1I2KTG3_9CLOT</name>
<dbReference type="eggNOG" id="COG1762">
    <property type="taxonomic scope" value="Bacteria"/>
</dbReference>
<organism evidence="9 10">
    <name type="scientific">Clostridium cadaveris</name>
    <dbReference type="NCBI Taxonomy" id="1529"/>
    <lineage>
        <taxon>Bacteria</taxon>
        <taxon>Bacillati</taxon>
        <taxon>Bacillota</taxon>
        <taxon>Clostridia</taxon>
        <taxon>Eubacteriales</taxon>
        <taxon>Clostridiaceae</taxon>
        <taxon>Clostridium</taxon>
    </lineage>
</organism>
<proteinExistence type="predicted"/>
<dbReference type="PROSITE" id="PS00372">
    <property type="entry name" value="PTS_EIIA_TYPE_2_HIS"/>
    <property type="match status" value="1"/>
</dbReference>
<evidence type="ECO:0000256" key="2">
    <source>
        <dbReference type="ARBA" id="ARBA00022737"/>
    </source>
</evidence>
<evidence type="ECO:0000259" key="8">
    <source>
        <dbReference type="PROSITE" id="PS51372"/>
    </source>
</evidence>
<dbReference type="PROSITE" id="PS51099">
    <property type="entry name" value="PTS_EIIB_TYPE_2"/>
    <property type="match status" value="1"/>
</dbReference>
<dbReference type="AlphaFoldDB" id="A0A1I2KTG3"/>
<dbReference type="EMBL" id="FOOE01000007">
    <property type="protein sequence ID" value="SFF69843.1"/>
    <property type="molecule type" value="Genomic_DNA"/>
</dbReference>
<keyword evidence="3" id="KW-0805">Transcription regulation</keyword>
<dbReference type="Gene3D" id="1.10.10.10">
    <property type="entry name" value="Winged helix-like DNA-binding domain superfamily/Winged helix DNA-binding domain"/>
    <property type="match status" value="1"/>
</dbReference>
<feature type="domain" description="PRD" evidence="8">
    <location>
        <begin position="192"/>
        <end position="296"/>
    </location>
</feature>
<evidence type="ECO:0000313" key="10">
    <source>
        <dbReference type="Proteomes" id="UP000182135"/>
    </source>
</evidence>
<dbReference type="RefSeq" id="WP_027640150.1">
    <property type="nucleotide sequence ID" value="NZ_FOOE01000007.1"/>
</dbReference>
<dbReference type="PANTHER" id="PTHR30185">
    <property type="entry name" value="CRYPTIC BETA-GLUCOSIDE BGL OPERON ANTITERMINATOR"/>
    <property type="match status" value="1"/>
</dbReference>
<dbReference type="STRING" id="1529.SAMN04487885_10724"/>
<dbReference type="Pfam" id="PF02302">
    <property type="entry name" value="PTS_IIB"/>
    <property type="match status" value="1"/>
</dbReference>